<accession>A0A381TFL3</accession>
<protein>
    <submittedName>
        <fullName evidence="1">Uncharacterized protein</fullName>
    </submittedName>
</protein>
<name>A0A381TFL3_9ZZZZ</name>
<organism evidence="1">
    <name type="scientific">marine metagenome</name>
    <dbReference type="NCBI Taxonomy" id="408172"/>
    <lineage>
        <taxon>unclassified sequences</taxon>
        <taxon>metagenomes</taxon>
        <taxon>ecological metagenomes</taxon>
    </lineage>
</organism>
<evidence type="ECO:0000313" key="1">
    <source>
        <dbReference type="EMBL" id="SVA13517.1"/>
    </source>
</evidence>
<dbReference type="AlphaFoldDB" id="A0A381TFL3"/>
<sequence length="96" mass="10288">VKSVEIDDRGSVLSFGDSSTTATLVVDARPNISGAERRLKAFHDVYSVVVRADADDISAELYGVNHNGEVNRPVPVADALGLWELGVPIRVERSVA</sequence>
<reference evidence="1" key="1">
    <citation type="submission" date="2018-05" db="EMBL/GenBank/DDBJ databases">
        <authorList>
            <person name="Lanie J.A."/>
            <person name="Ng W.-L."/>
            <person name="Kazmierczak K.M."/>
            <person name="Andrzejewski T.M."/>
            <person name="Davidsen T.M."/>
            <person name="Wayne K.J."/>
            <person name="Tettelin H."/>
            <person name="Glass J.I."/>
            <person name="Rusch D."/>
            <person name="Podicherti R."/>
            <person name="Tsui H.-C.T."/>
            <person name="Winkler M.E."/>
        </authorList>
    </citation>
    <scope>NUCLEOTIDE SEQUENCE</scope>
</reference>
<dbReference type="EMBL" id="UINC01004329">
    <property type="protein sequence ID" value="SVA13517.1"/>
    <property type="molecule type" value="Genomic_DNA"/>
</dbReference>
<feature type="non-terminal residue" evidence="1">
    <location>
        <position position="1"/>
    </location>
</feature>
<proteinExistence type="predicted"/>
<gene>
    <name evidence="1" type="ORF">METZ01_LOCUS66371</name>
</gene>